<protein>
    <submittedName>
        <fullName evidence="2">Uncharacterized protein</fullName>
    </submittedName>
</protein>
<comment type="caution">
    <text evidence="2">The sequence shown here is derived from an EMBL/GenBank/DDBJ whole genome shotgun (WGS) entry which is preliminary data.</text>
</comment>
<evidence type="ECO:0000313" key="2">
    <source>
        <dbReference type="EMBL" id="MDV2683825.1"/>
    </source>
</evidence>
<organism evidence="2 3">
    <name type="scientific">Alkalihalophilus lindianensis</name>
    <dbReference type="NCBI Taxonomy" id="1630542"/>
    <lineage>
        <taxon>Bacteria</taxon>
        <taxon>Bacillati</taxon>
        <taxon>Bacillota</taxon>
        <taxon>Bacilli</taxon>
        <taxon>Bacillales</taxon>
        <taxon>Bacillaceae</taxon>
        <taxon>Alkalihalophilus</taxon>
    </lineage>
</organism>
<dbReference type="EMBL" id="JAWJBA010000001">
    <property type="protein sequence ID" value="MDV2683825.1"/>
    <property type="molecule type" value="Genomic_DNA"/>
</dbReference>
<sequence>MEDVQSFKRGLAAIMYKHHVVSFRGNRGGFIGYFGGKRSMFLPYCFYKQATLPGTFSDILDYPKTNIFRLTKDLRDLFNYYNVRCIKSQHLENFFIVPDDNNHFLMENVDIEFFEKKEGQRL</sequence>
<name>A0ABU3X7F2_9BACI</name>
<accession>A0ABU3X7F2</accession>
<gene>
    <name evidence="1" type="ORF">RYX56_05140</name>
    <name evidence="2" type="ORF">RYX56_05480</name>
</gene>
<proteinExistence type="predicted"/>
<dbReference type="EMBL" id="JAWJBA010000001">
    <property type="protein sequence ID" value="MDV2683759.1"/>
    <property type="molecule type" value="Genomic_DNA"/>
</dbReference>
<evidence type="ECO:0000313" key="1">
    <source>
        <dbReference type="EMBL" id="MDV2683759.1"/>
    </source>
</evidence>
<keyword evidence="3" id="KW-1185">Reference proteome</keyword>
<evidence type="ECO:0000313" key="3">
    <source>
        <dbReference type="Proteomes" id="UP001287282"/>
    </source>
</evidence>
<reference evidence="2 3" key="1">
    <citation type="submission" date="2023-10" db="EMBL/GenBank/DDBJ databases">
        <title>Screening of Alkalihalobacillus lindianensis BZ-TG-R113 and Its Alleviation of Salt Stress on Rapeseed Growth.</title>
        <authorList>
            <person name="Zhao B."/>
            <person name="Guo T."/>
        </authorList>
    </citation>
    <scope>NUCLEOTIDE SEQUENCE [LARGE SCALE GENOMIC DNA]</scope>
    <source>
        <strain evidence="2 3">BZ-TG-R113</strain>
    </source>
</reference>
<dbReference type="Proteomes" id="UP001287282">
    <property type="component" value="Unassembled WGS sequence"/>
</dbReference>
<dbReference type="RefSeq" id="WP_317121053.1">
    <property type="nucleotide sequence ID" value="NZ_JAWJBA010000001.1"/>
</dbReference>